<dbReference type="AlphaFoldDB" id="A0A8T4HD87"/>
<evidence type="ECO:0000313" key="1">
    <source>
        <dbReference type="EMBL" id="MBP3944265.1"/>
    </source>
</evidence>
<comment type="caution">
    <text evidence="1">The sequence shown here is derived from an EMBL/GenBank/DDBJ whole genome shotgun (WGS) entry which is preliminary data.</text>
</comment>
<evidence type="ECO:0000313" key="2">
    <source>
        <dbReference type="Proteomes" id="UP000679691"/>
    </source>
</evidence>
<sequence>MNTPIEDQIWDRIITSAKSKFDYESFQAKFKNFNEAIPERIVFHLIVSYASGEEEEYISENLNNELTSIGYQYEDQNVYNFVKKNHEAFSAEIYAAYLAFSLLEEGEEQHKILETVSTLLYVEPK</sequence>
<gene>
    <name evidence="1" type="ORF">J5U18_12000</name>
</gene>
<proteinExistence type="predicted"/>
<accession>A0A8T4HD87</accession>
<keyword evidence="2" id="KW-1185">Reference proteome</keyword>
<dbReference type="EMBL" id="JAGKSB010000015">
    <property type="protein sequence ID" value="MBP3944265.1"/>
    <property type="molecule type" value="Genomic_DNA"/>
</dbReference>
<dbReference type="Proteomes" id="UP000679691">
    <property type="component" value="Unassembled WGS sequence"/>
</dbReference>
<dbReference type="RefSeq" id="WP_353547772.1">
    <property type="nucleotide sequence ID" value="NZ_JAGKSB010000015.1"/>
</dbReference>
<protein>
    <submittedName>
        <fullName evidence="1">Uncharacterized protein</fullName>
    </submittedName>
</protein>
<reference evidence="1" key="1">
    <citation type="submission" date="2021-03" db="EMBL/GenBank/DDBJ databases">
        <authorList>
            <person name="Lu T."/>
            <person name="Wang Q."/>
            <person name="Han X."/>
        </authorList>
    </citation>
    <scope>NUCLEOTIDE SEQUENCE</scope>
    <source>
        <strain evidence="1">WQ 2009</strain>
    </source>
</reference>
<organism evidence="1 2">
    <name type="scientific">Rhinopithecimicrobium faecis</name>
    <dbReference type="NCBI Taxonomy" id="2820698"/>
    <lineage>
        <taxon>Bacteria</taxon>
        <taxon>Pseudomonadati</taxon>
        <taxon>Bacteroidota</taxon>
        <taxon>Sphingobacteriia</taxon>
        <taxon>Sphingobacteriales</taxon>
        <taxon>Sphingobacteriaceae</taxon>
        <taxon>Rhinopithecimicrobium</taxon>
    </lineage>
</organism>
<name>A0A8T4HD87_9SPHI</name>